<dbReference type="FunFam" id="2.130.10.10:FF:000011">
    <property type="entry name" value="Echinoderm microtubule-associated protein-like 2 isoform 1"/>
    <property type="match status" value="1"/>
</dbReference>
<feature type="signal peptide" evidence="11">
    <location>
        <begin position="1"/>
        <end position="25"/>
    </location>
</feature>
<dbReference type="CDD" id="cd21947">
    <property type="entry name" value="TD_EMAP1"/>
    <property type="match status" value="1"/>
</dbReference>
<evidence type="ECO:0000259" key="13">
    <source>
        <dbReference type="Pfam" id="PF23414"/>
    </source>
</evidence>
<feature type="compositionally biased region" description="Low complexity" evidence="10">
    <location>
        <begin position="121"/>
        <end position="134"/>
    </location>
</feature>
<feature type="domain" description="EML-like second beta-propeller" evidence="13">
    <location>
        <begin position="581"/>
        <end position="849"/>
    </location>
</feature>
<feature type="coiled-coil region" evidence="9">
    <location>
        <begin position="28"/>
        <end position="69"/>
    </location>
</feature>
<evidence type="ECO:0000256" key="5">
    <source>
        <dbReference type="ARBA" id="ARBA00022701"/>
    </source>
</evidence>
<gene>
    <name evidence="14" type="primary">Eml1</name>
    <name evidence="14" type="ORF">PACPHI_R13673</name>
</gene>
<dbReference type="GO" id="GO:0072686">
    <property type="term" value="C:mitotic spindle"/>
    <property type="evidence" value="ECO:0007669"/>
    <property type="project" value="TreeGrafter"/>
</dbReference>
<evidence type="ECO:0000256" key="2">
    <source>
        <dbReference type="ARBA" id="ARBA00006489"/>
    </source>
</evidence>
<feature type="compositionally biased region" description="Basic and acidic residues" evidence="10">
    <location>
        <begin position="178"/>
        <end position="188"/>
    </location>
</feature>
<feature type="repeat" description="WD" evidence="8">
    <location>
        <begin position="574"/>
        <end position="609"/>
    </location>
</feature>
<dbReference type="Pfam" id="PF23414">
    <property type="entry name" value="Beta-prop_EML_2"/>
    <property type="match status" value="1"/>
</dbReference>
<evidence type="ECO:0000256" key="11">
    <source>
        <dbReference type="SAM" id="SignalP"/>
    </source>
</evidence>
<evidence type="ECO:0000256" key="3">
    <source>
        <dbReference type="ARBA" id="ARBA00022490"/>
    </source>
</evidence>
<dbReference type="SUPFAM" id="SSF50998">
    <property type="entry name" value="Quinoprotein alcohol dehydrogenase-like"/>
    <property type="match status" value="2"/>
</dbReference>
<dbReference type="Pfam" id="PF03451">
    <property type="entry name" value="HELP"/>
    <property type="match status" value="1"/>
</dbReference>
<feature type="compositionally biased region" description="Polar residues" evidence="10">
    <location>
        <begin position="110"/>
        <end position="119"/>
    </location>
</feature>
<keyword evidence="5" id="KW-0493">Microtubule</keyword>
<keyword evidence="9" id="KW-0175">Coiled coil</keyword>
<dbReference type="AlphaFoldDB" id="A0A7K9PZJ4"/>
<evidence type="ECO:0000256" key="4">
    <source>
        <dbReference type="ARBA" id="ARBA00022574"/>
    </source>
</evidence>
<protein>
    <submittedName>
        <fullName evidence="14">EMAL1 protein</fullName>
    </submittedName>
</protein>
<dbReference type="GO" id="GO:0000226">
    <property type="term" value="P:microtubule cytoskeleton organization"/>
    <property type="evidence" value="ECO:0007669"/>
    <property type="project" value="TreeGrafter"/>
</dbReference>
<keyword evidence="6" id="KW-0677">Repeat</keyword>
<feature type="domain" description="EML-like first beta-propeller" evidence="12">
    <location>
        <begin position="299"/>
        <end position="564"/>
    </location>
</feature>
<organism evidence="14 15">
    <name type="scientific">Pachycephala philippinensis</name>
    <name type="common">yellow-belllied whistler</name>
    <dbReference type="NCBI Taxonomy" id="449367"/>
    <lineage>
        <taxon>Eukaryota</taxon>
        <taxon>Metazoa</taxon>
        <taxon>Chordata</taxon>
        <taxon>Craniata</taxon>
        <taxon>Vertebrata</taxon>
        <taxon>Euteleostomi</taxon>
        <taxon>Archelosauria</taxon>
        <taxon>Archosauria</taxon>
        <taxon>Dinosauria</taxon>
        <taxon>Saurischia</taxon>
        <taxon>Theropoda</taxon>
        <taxon>Coelurosauria</taxon>
        <taxon>Aves</taxon>
        <taxon>Neognathae</taxon>
        <taxon>Neoaves</taxon>
        <taxon>Telluraves</taxon>
        <taxon>Australaves</taxon>
        <taxon>Passeriformes</taxon>
        <taxon>Corvoidea</taxon>
        <taxon>Pachycephalidae</taxon>
        <taxon>Pachycephala</taxon>
    </lineage>
</organism>
<evidence type="ECO:0000256" key="8">
    <source>
        <dbReference type="PROSITE-ProRule" id="PRU00221"/>
    </source>
</evidence>
<evidence type="ECO:0000256" key="6">
    <source>
        <dbReference type="ARBA" id="ARBA00022737"/>
    </source>
</evidence>
<comment type="similarity">
    <text evidence="2">Belongs to the WD repeat EMAP family.</text>
</comment>
<feature type="repeat" description="WD" evidence="8">
    <location>
        <begin position="815"/>
        <end position="850"/>
    </location>
</feature>
<dbReference type="PANTHER" id="PTHR13720:SF22">
    <property type="entry name" value="ECHINODERM MICROTUBULE-ASSOCIATED PROTEIN-LIKE 1"/>
    <property type="match status" value="1"/>
</dbReference>
<dbReference type="InterPro" id="IPR055442">
    <property type="entry name" value="Beta-prop_EML-like_2nd"/>
</dbReference>
<feature type="region of interest" description="Disordered" evidence="10">
    <location>
        <begin position="107"/>
        <end position="146"/>
    </location>
</feature>
<feature type="non-terminal residue" evidence="14">
    <location>
        <position position="850"/>
    </location>
</feature>
<dbReference type="Gene3D" id="2.130.10.10">
    <property type="entry name" value="YVTN repeat-like/Quinoprotein amine dehydrogenase"/>
    <property type="match status" value="2"/>
</dbReference>
<keyword evidence="3" id="KW-0963">Cytoplasm</keyword>
<dbReference type="InterPro" id="IPR011047">
    <property type="entry name" value="Quinoprotein_ADH-like_sf"/>
</dbReference>
<dbReference type="InterPro" id="IPR005108">
    <property type="entry name" value="HELP"/>
</dbReference>
<dbReference type="Proteomes" id="UP000570547">
    <property type="component" value="Unassembled WGS sequence"/>
</dbReference>
<dbReference type="InterPro" id="IPR050630">
    <property type="entry name" value="WD_repeat_EMAP"/>
</dbReference>
<accession>A0A7K9PZJ4</accession>
<evidence type="ECO:0000313" key="14">
    <source>
        <dbReference type="EMBL" id="NXI04573.1"/>
    </source>
</evidence>
<evidence type="ECO:0000256" key="9">
    <source>
        <dbReference type="SAM" id="Coils"/>
    </source>
</evidence>
<feature type="region of interest" description="Disordered" evidence="10">
    <location>
        <begin position="163"/>
        <end position="214"/>
    </location>
</feature>
<reference evidence="14 15" key="1">
    <citation type="submission" date="2019-09" db="EMBL/GenBank/DDBJ databases">
        <title>Bird 10,000 Genomes (B10K) Project - Family phase.</title>
        <authorList>
            <person name="Zhang G."/>
        </authorList>
    </citation>
    <scope>NUCLEOTIDE SEQUENCE [LARGE SCALE GENOMIC DNA]</scope>
    <source>
        <strain evidence="14">B10K-DU-001-28</strain>
        <tissue evidence="14">Muscle</tissue>
    </source>
</reference>
<feature type="chain" id="PRO_5029526410" evidence="11">
    <location>
        <begin position="26"/>
        <end position="850"/>
    </location>
</feature>
<dbReference type="GO" id="GO:0008017">
    <property type="term" value="F:microtubule binding"/>
    <property type="evidence" value="ECO:0007669"/>
    <property type="project" value="TreeGrafter"/>
</dbReference>
<keyword evidence="11" id="KW-0732">Signal</keyword>
<evidence type="ECO:0000256" key="7">
    <source>
        <dbReference type="ARBA" id="ARBA00023212"/>
    </source>
</evidence>
<feature type="compositionally biased region" description="Low complexity" evidence="10">
    <location>
        <begin position="191"/>
        <end position="203"/>
    </location>
</feature>
<keyword evidence="4 8" id="KW-0853">WD repeat</keyword>
<dbReference type="Pfam" id="PF23409">
    <property type="entry name" value="Beta-prop_EML"/>
    <property type="match status" value="1"/>
</dbReference>
<dbReference type="GO" id="GO:0005874">
    <property type="term" value="C:microtubule"/>
    <property type="evidence" value="ECO:0007669"/>
    <property type="project" value="UniProtKB-KW"/>
</dbReference>
<proteinExistence type="inferred from homology"/>
<dbReference type="InterPro" id="IPR015943">
    <property type="entry name" value="WD40/YVTN_repeat-like_dom_sf"/>
</dbReference>
<evidence type="ECO:0000256" key="1">
    <source>
        <dbReference type="ARBA" id="ARBA00004245"/>
    </source>
</evidence>
<dbReference type="PROSITE" id="PS50082">
    <property type="entry name" value="WD_REPEATS_2"/>
    <property type="match status" value="3"/>
</dbReference>
<keyword evidence="15" id="KW-1185">Reference proteome</keyword>
<dbReference type="InterPro" id="IPR001680">
    <property type="entry name" value="WD40_rpt"/>
</dbReference>
<feature type="non-terminal residue" evidence="14">
    <location>
        <position position="1"/>
    </location>
</feature>
<dbReference type="PANTHER" id="PTHR13720">
    <property type="entry name" value="WD-40 REPEAT PROTEIN"/>
    <property type="match status" value="1"/>
</dbReference>
<name>A0A7K9PZJ4_9CORV</name>
<comment type="subcellular location">
    <subcellularLocation>
        <location evidence="1">Cytoplasm</location>
        <location evidence="1">Cytoskeleton</location>
    </subcellularLocation>
</comment>
<dbReference type="SMART" id="SM00320">
    <property type="entry name" value="WD40"/>
    <property type="match status" value="9"/>
</dbReference>
<evidence type="ECO:0000313" key="15">
    <source>
        <dbReference type="Proteomes" id="UP000570547"/>
    </source>
</evidence>
<dbReference type="InterPro" id="IPR055439">
    <property type="entry name" value="Beta-prop_EML_1st"/>
</dbReference>
<sequence>SGWLSIIDNAFFFFLLFCLDDSASAASSMEVTDRIASLEQRVQMQEDDIQLLKSALADVVRRLNITEEQQAMQNKKGPTKDQSMIKKAAAEADKLVSPATTARPLVQTLPLRTTVNNGTVLPKKPSGSLPSPSGTRKDTVSPAAKSRSVNLLNACKLKKPALSTIKRTSSAERVSPGGRRESYGDSKGSRNRTGSTSSSSSGKKNSESKPKEPMFSAEEGYVKMFLRGRPVTMYMPKEQVESYNLEAKVELPAKRLKLEWVYGYRGRDCRSNLYLLPTGETVYFIASVVVLFNVEEQLQRHYTGHNDDVKCLAVHPDRITIATGQVAGTSKDGKQLPPHVRVWDSVTLNTLHVIGMGFFDRAVTCIAFSKSNGGSSLCSVDDSNDHVLSVWDWQKEEKLADVKCSNEAVFAADFHPTDTNIIVTCGKSHLYFWTLEGNSLIKKQGLFEKQEKPKFVLCVTFSENGDTITGDSSGNILVWGKGTNRISHAVQGAHEGGIFALCMLRDGTLVSGGGKDRKLISWNGNYQKIHKTEIPEQFGPIRTVAEGKGDVVLIGTTRNFVLQGTLSGDFFPITQGHTDELWGLAVHSSKPQFFTCGHDKHITLWDATTHHPIWDKIIEDPAQSSGFHPSASVVAVGTLTGRWFVFDTETKDLVTVHTDGNEQLSVMRYSPDGNFLAIGSHDNCIYIYGVTENGRKYTRIGKCSGHSSFITHLDWSVNSQYLVSNSGDYEILYWIPSACKQVVSVETTRDIEWATYTCTLGFHVFGVWPEGSDGTDINAVCRSHGRKLLSTGDDFGKVHLFSYPCSQFRAPSHVYGGHSSHVTNVDFLCEDTHLISTGGKDTSIMQWRVI</sequence>
<dbReference type="EMBL" id="VWZT01014397">
    <property type="protein sequence ID" value="NXI04573.1"/>
    <property type="molecule type" value="Genomic_DNA"/>
</dbReference>
<keyword evidence="7" id="KW-0206">Cytoskeleton</keyword>
<dbReference type="FunFam" id="2.130.10.10:FF:000005">
    <property type="entry name" value="Putative echinoderm microtubule-associated protein-like 1"/>
    <property type="match status" value="1"/>
</dbReference>
<evidence type="ECO:0000259" key="12">
    <source>
        <dbReference type="Pfam" id="PF23409"/>
    </source>
</evidence>
<evidence type="ECO:0000256" key="10">
    <source>
        <dbReference type="SAM" id="MobiDB-lite"/>
    </source>
</evidence>
<dbReference type="PROSITE" id="PS50294">
    <property type="entry name" value="WD_REPEATS_REGION"/>
    <property type="match status" value="1"/>
</dbReference>
<comment type="caution">
    <text evidence="14">The sequence shown here is derived from an EMBL/GenBank/DDBJ whole genome shotgun (WGS) entry which is preliminary data.</text>
</comment>
<feature type="repeat" description="WD" evidence="8">
    <location>
        <begin position="703"/>
        <end position="734"/>
    </location>
</feature>